<sequence length="163" mass="17704">MPDRGDQVGQRLAGAGAGLDGQVVARLDRVLHGPHHRDLAGALDPAHRFDGGAQQILDGGNIRLRGDVFGWGDGVGRHDSQPYPFTPTIAAAPGASAVPEEFAVRTHGGIQEAEVHVTWQTGWITRLAEPRKVTEDLSFWCPWGGRWGWKGRFGRVSRGRVDE</sequence>
<organism evidence="1 2">
    <name type="scientific">Streptosporangium longisporum</name>
    <dbReference type="NCBI Taxonomy" id="46187"/>
    <lineage>
        <taxon>Bacteria</taxon>
        <taxon>Bacillati</taxon>
        <taxon>Actinomycetota</taxon>
        <taxon>Actinomycetes</taxon>
        <taxon>Streptosporangiales</taxon>
        <taxon>Streptosporangiaceae</taxon>
        <taxon>Streptosporangium</taxon>
    </lineage>
</organism>
<accession>A0ABP6KYY6</accession>
<keyword evidence="2" id="KW-1185">Reference proteome</keyword>
<dbReference type="EMBL" id="BAAAWD010000015">
    <property type="protein sequence ID" value="GAA3024318.1"/>
    <property type="molecule type" value="Genomic_DNA"/>
</dbReference>
<proteinExistence type="predicted"/>
<evidence type="ECO:0000313" key="2">
    <source>
        <dbReference type="Proteomes" id="UP001499930"/>
    </source>
</evidence>
<protein>
    <submittedName>
        <fullName evidence="1">Uncharacterized protein</fullName>
    </submittedName>
</protein>
<dbReference type="Proteomes" id="UP001499930">
    <property type="component" value="Unassembled WGS sequence"/>
</dbReference>
<reference evidence="2" key="1">
    <citation type="journal article" date="2019" name="Int. J. Syst. Evol. Microbiol.">
        <title>The Global Catalogue of Microorganisms (GCM) 10K type strain sequencing project: providing services to taxonomists for standard genome sequencing and annotation.</title>
        <authorList>
            <consortium name="The Broad Institute Genomics Platform"/>
            <consortium name="The Broad Institute Genome Sequencing Center for Infectious Disease"/>
            <person name="Wu L."/>
            <person name="Ma J."/>
        </authorList>
    </citation>
    <scope>NUCLEOTIDE SEQUENCE [LARGE SCALE GENOMIC DNA]</scope>
    <source>
        <strain evidence="2">JCM 3106</strain>
    </source>
</reference>
<evidence type="ECO:0000313" key="1">
    <source>
        <dbReference type="EMBL" id="GAA3024318.1"/>
    </source>
</evidence>
<name>A0ABP6KYY6_9ACTN</name>
<comment type="caution">
    <text evidence="1">The sequence shown here is derived from an EMBL/GenBank/DDBJ whole genome shotgun (WGS) entry which is preliminary data.</text>
</comment>
<gene>
    <name evidence="1" type="ORF">GCM10017559_57260</name>
</gene>